<name>A0A813J0W7_POLGL</name>
<proteinExistence type="predicted"/>
<gene>
    <name evidence="2" type="ORF">PGLA2088_LOCUS13698</name>
</gene>
<reference evidence="2" key="1">
    <citation type="submission" date="2021-02" db="EMBL/GenBank/DDBJ databases">
        <authorList>
            <person name="Dougan E. K."/>
            <person name="Rhodes N."/>
            <person name="Thang M."/>
            <person name="Chan C."/>
        </authorList>
    </citation>
    <scope>NUCLEOTIDE SEQUENCE</scope>
</reference>
<evidence type="ECO:0008006" key="4">
    <source>
        <dbReference type="Google" id="ProtNLM"/>
    </source>
</evidence>
<accession>A0A813J0W7</accession>
<dbReference type="EMBL" id="CAJNNW010016484">
    <property type="protein sequence ID" value="CAE8659223.1"/>
    <property type="molecule type" value="Genomic_DNA"/>
</dbReference>
<protein>
    <recommendedName>
        <fullName evidence="4">Small acidic protein-like domain-containing protein</fullName>
    </recommendedName>
</protein>
<feature type="region of interest" description="Disordered" evidence="1">
    <location>
        <begin position="18"/>
        <end position="47"/>
    </location>
</feature>
<dbReference type="Proteomes" id="UP000626109">
    <property type="component" value="Unassembled WGS sequence"/>
</dbReference>
<feature type="region of interest" description="Disordered" evidence="1">
    <location>
        <begin position="73"/>
        <end position="121"/>
    </location>
</feature>
<organism evidence="2 3">
    <name type="scientific">Polarella glacialis</name>
    <name type="common">Dinoflagellate</name>
    <dbReference type="NCBI Taxonomy" id="89957"/>
    <lineage>
        <taxon>Eukaryota</taxon>
        <taxon>Sar</taxon>
        <taxon>Alveolata</taxon>
        <taxon>Dinophyceae</taxon>
        <taxon>Suessiales</taxon>
        <taxon>Suessiaceae</taxon>
        <taxon>Polarella</taxon>
    </lineage>
</organism>
<feature type="non-terminal residue" evidence="2">
    <location>
        <position position="246"/>
    </location>
</feature>
<evidence type="ECO:0000313" key="3">
    <source>
        <dbReference type="Proteomes" id="UP000626109"/>
    </source>
</evidence>
<evidence type="ECO:0000313" key="2">
    <source>
        <dbReference type="EMBL" id="CAE8659223.1"/>
    </source>
</evidence>
<sequence length="246" mass="26401">DRAAKASKVKESILKRLKEQATVVPATPAGDTPPPPPPPELKEEKTPDEVVGKVLRAPMQVMTPLIAKELSEQHRLAERQKRKALWSGAGTEQGGSDCREASPETNTEGGKLTANGWERSQFDSAEDKNKFLRLMGGQKFAAVVEAAAGGHAVCDDDLPTDCPTLEWVPGGGLVEASAPHLADEDLPSNCPTVELSGGQWVEAEVGFCPANKVDADENKAREVCLERQFLDGLKRRTQMKGRGIGA</sequence>
<dbReference type="AlphaFoldDB" id="A0A813J0W7"/>
<comment type="caution">
    <text evidence="2">The sequence shown here is derived from an EMBL/GenBank/DDBJ whole genome shotgun (WGS) entry which is preliminary data.</text>
</comment>
<evidence type="ECO:0000256" key="1">
    <source>
        <dbReference type="SAM" id="MobiDB-lite"/>
    </source>
</evidence>